<dbReference type="RefSeq" id="XP_002118333.1">
    <property type="nucleotide sequence ID" value="XM_002118297.1"/>
</dbReference>
<dbReference type="PROSITE" id="PS50262">
    <property type="entry name" value="G_PROTEIN_RECEP_F1_2"/>
    <property type="match status" value="1"/>
</dbReference>
<evidence type="ECO:0000256" key="3">
    <source>
        <dbReference type="ARBA" id="ARBA00022989"/>
    </source>
</evidence>
<dbReference type="InterPro" id="IPR000276">
    <property type="entry name" value="GPCR_Rhodpsn"/>
</dbReference>
<dbReference type="PANTHER" id="PTHR45695">
    <property type="entry name" value="LEUCOKININ RECEPTOR-RELATED"/>
    <property type="match status" value="1"/>
</dbReference>
<evidence type="ECO:0000256" key="8">
    <source>
        <dbReference type="SAM" id="Phobius"/>
    </source>
</evidence>
<feature type="transmembrane region" description="Helical" evidence="8">
    <location>
        <begin position="6"/>
        <end position="27"/>
    </location>
</feature>
<keyword evidence="11" id="KW-1185">Reference proteome</keyword>
<feature type="transmembrane region" description="Helical" evidence="8">
    <location>
        <begin position="171"/>
        <end position="195"/>
    </location>
</feature>
<keyword evidence="6" id="KW-0675">Receptor</keyword>
<sequence length="306" mass="35017">IGFSVASVLITVIAVIGNALLIMSILINENGKMKTTTNYLLINLAVSDMLTAIIVVPYRLFHYIFSYWILGGFLCTTALPLEKICYSATTLTMMSMAIIRYRAVLYPLSTGVTFIRVMLCIITIWAVSIAVAIPLIIRMPYHLIARTIIISYQCEPVFKSLQDSLNFAKTYYLTLNCVIFILPLILIATFYFKILRRLKQRINRKDLRVHYSASLYKTCRGINLMLITMVAAFTICWAPYNVLISLNPFAYNSIVKMKPSDLRSYQLFARICIWLALLSSCLNPIICVIYNEKFRKSFKNILYSCF</sequence>
<comment type="subcellular location">
    <subcellularLocation>
        <location evidence="1">Membrane</location>
        <topology evidence="1">Multi-pass membrane protein</topology>
    </subcellularLocation>
</comment>
<evidence type="ECO:0000256" key="1">
    <source>
        <dbReference type="ARBA" id="ARBA00004141"/>
    </source>
</evidence>
<keyword evidence="4" id="KW-0297">G-protein coupled receptor</keyword>
<feature type="transmembrane region" description="Helical" evidence="8">
    <location>
        <begin position="224"/>
        <end position="247"/>
    </location>
</feature>
<feature type="non-terminal residue" evidence="10">
    <location>
        <position position="1"/>
    </location>
</feature>
<dbReference type="PhylomeDB" id="B3SDL5"/>
<dbReference type="InParanoid" id="B3SDL5"/>
<dbReference type="FunFam" id="1.20.1070.10:FF:001829">
    <property type="entry name" value="Uncharacterized protein"/>
    <property type="match status" value="1"/>
</dbReference>
<keyword evidence="3 8" id="KW-1133">Transmembrane helix</keyword>
<keyword evidence="2 8" id="KW-0812">Transmembrane</keyword>
<dbReference type="EMBL" id="DS985281">
    <property type="protein sequence ID" value="EDV19184.1"/>
    <property type="molecule type" value="Genomic_DNA"/>
</dbReference>
<organism evidence="10 11">
    <name type="scientific">Trichoplax adhaerens</name>
    <name type="common">Trichoplax reptans</name>
    <dbReference type="NCBI Taxonomy" id="10228"/>
    <lineage>
        <taxon>Eukaryota</taxon>
        <taxon>Metazoa</taxon>
        <taxon>Placozoa</taxon>
        <taxon>Uniplacotomia</taxon>
        <taxon>Trichoplacea</taxon>
        <taxon>Trichoplacidae</taxon>
        <taxon>Trichoplax</taxon>
    </lineage>
</organism>
<evidence type="ECO:0000259" key="9">
    <source>
        <dbReference type="PROSITE" id="PS50262"/>
    </source>
</evidence>
<dbReference type="GO" id="GO:0005886">
    <property type="term" value="C:plasma membrane"/>
    <property type="evidence" value="ECO:0000318"/>
    <property type="project" value="GO_Central"/>
</dbReference>
<protein>
    <recommendedName>
        <fullName evidence="9">G-protein coupled receptors family 1 profile domain-containing protein</fullName>
    </recommendedName>
</protein>
<dbReference type="AlphaFoldDB" id="B3SDL5"/>
<dbReference type="PANTHER" id="PTHR45695:SF9">
    <property type="entry name" value="LEUCOKININ RECEPTOR"/>
    <property type="match status" value="1"/>
</dbReference>
<dbReference type="KEGG" id="tad:TRIADDRAFT_3154"/>
<evidence type="ECO:0000256" key="7">
    <source>
        <dbReference type="ARBA" id="ARBA00023224"/>
    </source>
</evidence>
<dbReference type="Pfam" id="PF00001">
    <property type="entry name" value="7tm_1"/>
    <property type="match status" value="1"/>
</dbReference>
<feature type="transmembrane region" description="Helical" evidence="8">
    <location>
        <begin position="103"/>
        <end position="136"/>
    </location>
</feature>
<dbReference type="PRINTS" id="PR00237">
    <property type="entry name" value="GPCRRHODOPSN"/>
</dbReference>
<feature type="non-terminal residue" evidence="10">
    <location>
        <position position="306"/>
    </location>
</feature>
<dbReference type="GO" id="GO:0004930">
    <property type="term" value="F:G protein-coupled receptor activity"/>
    <property type="evidence" value="ECO:0000318"/>
    <property type="project" value="GO_Central"/>
</dbReference>
<dbReference type="STRING" id="10228.B3SDL5"/>
<reference evidence="10 11" key="1">
    <citation type="journal article" date="2008" name="Nature">
        <title>The Trichoplax genome and the nature of placozoans.</title>
        <authorList>
            <person name="Srivastava M."/>
            <person name="Begovic E."/>
            <person name="Chapman J."/>
            <person name="Putnam N.H."/>
            <person name="Hellsten U."/>
            <person name="Kawashima T."/>
            <person name="Kuo A."/>
            <person name="Mitros T."/>
            <person name="Salamov A."/>
            <person name="Carpenter M.L."/>
            <person name="Signorovitch A.Y."/>
            <person name="Moreno M.A."/>
            <person name="Kamm K."/>
            <person name="Grimwood J."/>
            <person name="Schmutz J."/>
            <person name="Shapiro H."/>
            <person name="Grigoriev I.V."/>
            <person name="Buss L.W."/>
            <person name="Schierwater B."/>
            <person name="Dellaporta S.L."/>
            <person name="Rokhsar D.S."/>
        </authorList>
    </citation>
    <scope>NUCLEOTIDE SEQUENCE [LARGE SCALE GENOMIC DNA]</scope>
    <source>
        <strain evidence="10 11">Grell-BS-1999</strain>
    </source>
</reference>
<evidence type="ECO:0000256" key="2">
    <source>
        <dbReference type="ARBA" id="ARBA00022692"/>
    </source>
</evidence>
<evidence type="ECO:0000256" key="4">
    <source>
        <dbReference type="ARBA" id="ARBA00023040"/>
    </source>
</evidence>
<evidence type="ECO:0000313" key="10">
    <source>
        <dbReference type="EMBL" id="EDV19184.1"/>
    </source>
</evidence>
<feature type="transmembrane region" description="Helical" evidence="8">
    <location>
        <begin position="64"/>
        <end position="82"/>
    </location>
</feature>
<dbReference type="OrthoDB" id="10053194at2759"/>
<proteinExistence type="predicted"/>
<evidence type="ECO:0000256" key="5">
    <source>
        <dbReference type="ARBA" id="ARBA00023136"/>
    </source>
</evidence>
<feature type="domain" description="G-protein coupled receptors family 1 profile" evidence="9">
    <location>
        <begin position="17"/>
        <end position="287"/>
    </location>
</feature>
<dbReference type="Gene3D" id="1.20.1070.10">
    <property type="entry name" value="Rhodopsin 7-helix transmembrane proteins"/>
    <property type="match status" value="1"/>
</dbReference>
<feature type="transmembrane region" description="Helical" evidence="8">
    <location>
        <begin position="267"/>
        <end position="290"/>
    </location>
</feature>
<evidence type="ECO:0000313" key="11">
    <source>
        <dbReference type="Proteomes" id="UP000009022"/>
    </source>
</evidence>
<name>B3SDL5_TRIAD</name>
<keyword evidence="7" id="KW-0807">Transducer</keyword>
<gene>
    <name evidence="10" type="ORF">TRIADDRAFT_3154</name>
</gene>
<dbReference type="HOGENOM" id="CLU_009579_11_1_1"/>
<dbReference type="CTD" id="6759545"/>
<keyword evidence="5 8" id="KW-0472">Membrane</keyword>
<feature type="transmembrane region" description="Helical" evidence="8">
    <location>
        <begin position="39"/>
        <end position="58"/>
    </location>
</feature>
<dbReference type="eggNOG" id="KOG4219">
    <property type="taxonomic scope" value="Eukaryota"/>
</dbReference>
<dbReference type="Proteomes" id="UP000009022">
    <property type="component" value="Unassembled WGS sequence"/>
</dbReference>
<evidence type="ECO:0000256" key="6">
    <source>
        <dbReference type="ARBA" id="ARBA00023170"/>
    </source>
</evidence>
<accession>B3SDL5</accession>
<dbReference type="SUPFAM" id="SSF81321">
    <property type="entry name" value="Family A G protein-coupled receptor-like"/>
    <property type="match status" value="1"/>
</dbReference>
<dbReference type="GeneID" id="6759545"/>
<dbReference type="InterPro" id="IPR017452">
    <property type="entry name" value="GPCR_Rhodpsn_7TM"/>
</dbReference>
<dbReference type="GO" id="GO:0007186">
    <property type="term" value="P:G protein-coupled receptor signaling pathway"/>
    <property type="evidence" value="ECO:0000318"/>
    <property type="project" value="GO_Central"/>
</dbReference>